<reference evidence="1 2" key="1">
    <citation type="journal article" date="2023" name="Nucleic Acids Res.">
        <title>The hologenome of Daphnia magna reveals possible DNA methylation and microbiome-mediated evolution of the host genome.</title>
        <authorList>
            <person name="Chaturvedi A."/>
            <person name="Li X."/>
            <person name="Dhandapani V."/>
            <person name="Marshall H."/>
            <person name="Kissane S."/>
            <person name="Cuenca-Cambronero M."/>
            <person name="Asole G."/>
            <person name="Calvet F."/>
            <person name="Ruiz-Romero M."/>
            <person name="Marangio P."/>
            <person name="Guigo R."/>
            <person name="Rago D."/>
            <person name="Mirbahai L."/>
            <person name="Eastwood N."/>
            <person name="Colbourne J.K."/>
            <person name="Zhou J."/>
            <person name="Mallon E."/>
            <person name="Orsini L."/>
        </authorList>
    </citation>
    <scope>NUCLEOTIDE SEQUENCE [LARGE SCALE GENOMIC DNA]</scope>
    <source>
        <strain evidence="1">LRV0_1</strain>
    </source>
</reference>
<proteinExistence type="predicted"/>
<dbReference type="EMBL" id="JAOYFB010000004">
    <property type="protein sequence ID" value="KAK4013763.1"/>
    <property type="molecule type" value="Genomic_DNA"/>
</dbReference>
<organism evidence="1 2">
    <name type="scientific">Daphnia magna</name>
    <dbReference type="NCBI Taxonomy" id="35525"/>
    <lineage>
        <taxon>Eukaryota</taxon>
        <taxon>Metazoa</taxon>
        <taxon>Ecdysozoa</taxon>
        <taxon>Arthropoda</taxon>
        <taxon>Crustacea</taxon>
        <taxon>Branchiopoda</taxon>
        <taxon>Diplostraca</taxon>
        <taxon>Cladocera</taxon>
        <taxon>Anomopoda</taxon>
        <taxon>Daphniidae</taxon>
        <taxon>Daphnia</taxon>
    </lineage>
</organism>
<name>A0ABQ9ZLU4_9CRUS</name>
<evidence type="ECO:0000313" key="1">
    <source>
        <dbReference type="EMBL" id="KAK4013763.1"/>
    </source>
</evidence>
<sequence>MQFTYRIKTIVARSLHEEMLLMKCKAHEYITVYFHVMNTSIFDAVYIYGTGKAHEYISVITLECRKLKTHGIAVLFTLNAEPKNSRSITVYSTMLMNTCRIDAVLHHPVKTHGSKTHGYSNIFTLNTKVKTHGITVYSHWIQTAQVRADGQSGLARSRLTLCSHHVSIRLKWAFSLCFADKRSPHVVPHIFAARCATPRSNSPPRVGFFTGSCPIRPPSSNLFRDLGDAIRCIPRIVTPRSR</sequence>
<dbReference type="Proteomes" id="UP001234178">
    <property type="component" value="Unassembled WGS sequence"/>
</dbReference>
<accession>A0ABQ9ZLU4</accession>
<comment type="caution">
    <text evidence="1">The sequence shown here is derived from an EMBL/GenBank/DDBJ whole genome shotgun (WGS) entry which is preliminary data.</text>
</comment>
<protein>
    <submittedName>
        <fullName evidence="1">Uncharacterized protein</fullName>
    </submittedName>
</protein>
<keyword evidence="2" id="KW-1185">Reference proteome</keyword>
<gene>
    <name evidence="1" type="ORF">OUZ56_026314</name>
</gene>
<evidence type="ECO:0000313" key="2">
    <source>
        <dbReference type="Proteomes" id="UP001234178"/>
    </source>
</evidence>